<feature type="transmembrane region" description="Helical" evidence="1">
    <location>
        <begin position="15"/>
        <end position="39"/>
    </location>
</feature>
<keyword evidence="1" id="KW-0472">Membrane</keyword>
<proteinExistence type="predicted"/>
<evidence type="ECO:0000313" key="2">
    <source>
        <dbReference type="EMBL" id="GIJ74822.1"/>
    </source>
</evidence>
<evidence type="ECO:0000256" key="1">
    <source>
        <dbReference type="SAM" id="Phobius"/>
    </source>
</evidence>
<reference evidence="2" key="1">
    <citation type="submission" date="2021-01" db="EMBL/GenBank/DDBJ databases">
        <title>Whole genome shotgun sequence of Virgisporangium ochraceum NBRC 16418.</title>
        <authorList>
            <person name="Komaki H."/>
            <person name="Tamura T."/>
        </authorList>
    </citation>
    <scope>NUCLEOTIDE SEQUENCE</scope>
    <source>
        <strain evidence="2">NBRC 16418</strain>
    </source>
</reference>
<dbReference type="Proteomes" id="UP000635606">
    <property type="component" value="Unassembled WGS sequence"/>
</dbReference>
<sequence length="72" mass="7477">MFTIPQVRISVVPRLVIAVAVGVTLVITAIVSGPALLILPFVPGADARADQIAGRLMDWATLALTIGESRGP</sequence>
<organism evidence="2 3">
    <name type="scientific">Virgisporangium ochraceum</name>
    <dbReference type="NCBI Taxonomy" id="65505"/>
    <lineage>
        <taxon>Bacteria</taxon>
        <taxon>Bacillati</taxon>
        <taxon>Actinomycetota</taxon>
        <taxon>Actinomycetes</taxon>
        <taxon>Micromonosporales</taxon>
        <taxon>Micromonosporaceae</taxon>
        <taxon>Virgisporangium</taxon>
    </lineage>
</organism>
<gene>
    <name evidence="2" type="ORF">Voc01_097390</name>
</gene>
<accession>A0A8J4A2U5</accession>
<name>A0A8J4A2U5_9ACTN</name>
<dbReference type="EMBL" id="BOPH01000145">
    <property type="protein sequence ID" value="GIJ74822.1"/>
    <property type="molecule type" value="Genomic_DNA"/>
</dbReference>
<keyword evidence="1" id="KW-1133">Transmembrane helix</keyword>
<keyword evidence="3" id="KW-1185">Reference proteome</keyword>
<evidence type="ECO:0000313" key="3">
    <source>
        <dbReference type="Proteomes" id="UP000635606"/>
    </source>
</evidence>
<comment type="caution">
    <text evidence="2">The sequence shown here is derived from an EMBL/GenBank/DDBJ whole genome shotgun (WGS) entry which is preliminary data.</text>
</comment>
<keyword evidence="1" id="KW-0812">Transmembrane</keyword>
<dbReference type="AlphaFoldDB" id="A0A8J4A2U5"/>
<dbReference type="RefSeq" id="WP_203934617.1">
    <property type="nucleotide sequence ID" value="NZ_BOPH01000145.1"/>
</dbReference>
<protein>
    <submittedName>
        <fullName evidence="2">Uncharacterized protein</fullName>
    </submittedName>
</protein>